<dbReference type="Proteomes" id="UP000487882">
    <property type="component" value="Unassembled WGS sequence"/>
</dbReference>
<protein>
    <submittedName>
        <fullName evidence="2">NAD-dependent dehydratase</fullName>
    </submittedName>
</protein>
<dbReference type="SUPFAM" id="SSF51735">
    <property type="entry name" value="NAD(P)-binding Rossmann-fold domains"/>
    <property type="match status" value="1"/>
</dbReference>
<dbReference type="InterPro" id="IPR051606">
    <property type="entry name" value="Polyketide_Oxido-like"/>
</dbReference>
<accession>A0A7K1J3M5</accession>
<sequence>MTKNVIVFGATGRTGAYIVRRFQQLEDVNLSLFARTPSKLADAQAAGATVIQGDATNPTDVERALQGQNIVLVSLEGNVLEMARNIVAGAKKTGVRRIIWITGMGIHHEIKGMRGMMLNALAKSRPDYVEAADLIANSGIDYTLLRCPMINDGDNATYHLTDEGEQPRNKSVDRAAIAQAMADMVANESLGRNKSVGITN</sequence>
<evidence type="ECO:0000259" key="1">
    <source>
        <dbReference type="Pfam" id="PF13460"/>
    </source>
</evidence>
<organism evidence="2 3">
    <name type="scientific">Bifidobacterium canis</name>
    <dbReference type="NCBI Taxonomy" id="2610880"/>
    <lineage>
        <taxon>Bacteria</taxon>
        <taxon>Bacillati</taxon>
        <taxon>Actinomycetota</taxon>
        <taxon>Actinomycetes</taxon>
        <taxon>Bifidobacteriales</taxon>
        <taxon>Bifidobacteriaceae</taxon>
        <taxon>Bifidobacterium</taxon>
    </lineage>
</organism>
<dbReference type="Pfam" id="PF13460">
    <property type="entry name" value="NAD_binding_10"/>
    <property type="match status" value="1"/>
</dbReference>
<dbReference type="PANTHER" id="PTHR43355">
    <property type="entry name" value="FLAVIN REDUCTASE (NADPH)"/>
    <property type="match status" value="1"/>
</dbReference>
<comment type="caution">
    <text evidence="2">The sequence shown here is derived from an EMBL/GenBank/DDBJ whole genome shotgun (WGS) entry which is preliminary data.</text>
</comment>
<name>A0A7K1J3M5_9BIFI</name>
<dbReference type="RefSeq" id="WP_196424994.1">
    <property type="nucleotide sequence ID" value="NZ_WNLP01000001.1"/>
</dbReference>
<feature type="domain" description="NAD(P)-binding" evidence="1">
    <location>
        <begin position="9"/>
        <end position="187"/>
    </location>
</feature>
<dbReference type="PANTHER" id="PTHR43355:SF2">
    <property type="entry name" value="FLAVIN REDUCTASE (NADPH)"/>
    <property type="match status" value="1"/>
</dbReference>
<dbReference type="InterPro" id="IPR016040">
    <property type="entry name" value="NAD(P)-bd_dom"/>
</dbReference>
<proteinExistence type="predicted"/>
<dbReference type="EMBL" id="WNLP01000001">
    <property type="protein sequence ID" value="MUH59119.1"/>
    <property type="molecule type" value="Genomic_DNA"/>
</dbReference>
<dbReference type="GO" id="GO:0042602">
    <property type="term" value="F:riboflavin reductase (NADPH) activity"/>
    <property type="evidence" value="ECO:0007669"/>
    <property type="project" value="TreeGrafter"/>
</dbReference>
<dbReference type="GO" id="GO:0004074">
    <property type="term" value="F:biliverdin reductase [NAD(P)H] activity"/>
    <property type="evidence" value="ECO:0007669"/>
    <property type="project" value="TreeGrafter"/>
</dbReference>
<evidence type="ECO:0000313" key="2">
    <source>
        <dbReference type="EMBL" id="MUH59119.1"/>
    </source>
</evidence>
<gene>
    <name evidence="2" type="ORF">GSD1FS_0433</name>
</gene>
<reference evidence="2 3" key="1">
    <citation type="submission" date="2019-09" db="EMBL/GenBank/DDBJ databases">
        <title>Bifidobacterium canis sp. nov., isolated from the digestive tract of German Shepherd dog puppy.</title>
        <authorList>
            <person name="Bunesova V."/>
        </authorList>
    </citation>
    <scope>NUCLEOTIDE SEQUENCE [LARGE SCALE GENOMIC DNA]</scope>
    <source>
        <strain evidence="2 3">GSD1FS</strain>
    </source>
</reference>
<keyword evidence="3" id="KW-1185">Reference proteome</keyword>
<dbReference type="InterPro" id="IPR036291">
    <property type="entry name" value="NAD(P)-bd_dom_sf"/>
</dbReference>
<dbReference type="Gene3D" id="3.40.50.720">
    <property type="entry name" value="NAD(P)-binding Rossmann-like Domain"/>
    <property type="match status" value="1"/>
</dbReference>
<dbReference type="AlphaFoldDB" id="A0A7K1J3M5"/>
<evidence type="ECO:0000313" key="3">
    <source>
        <dbReference type="Proteomes" id="UP000487882"/>
    </source>
</evidence>